<evidence type="ECO:0000313" key="2">
    <source>
        <dbReference type="Proteomes" id="UP001277561"/>
    </source>
</evidence>
<organism evidence="1 2">
    <name type="scientific">Agrobacterium rosae</name>
    <dbReference type="NCBI Taxonomy" id="1972867"/>
    <lineage>
        <taxon>Bacteria</taxon>
        <taxon>Pseudomonadati</taxon>
        <taxon>Pseudomonadota</taxon>
        <taxon>Alphaproteobacteria</taxon>
        <taxon>Hyphomicrobiales</taxon>
        <taxon>Rhizobiaceae</taxon>
        <taxon>Rhizobium/Agrobacterium group</taxon>
        <taxon>Agrobacterium</taxon>
    </lineage>
</organism>
<dbReference type="RefSeq" id="WP_320188331.1">
    <property type="nucleotide sequence ID" value="NZ_CP192766.1"/>
</dbReference>
<sequence length="109" mass="12312">MPATARLTRKCGEGVVTLRHARNKTFHHRDISEKAAIVTITEDLLDLIGMHLKTLYEDAAHVAVSPYQFLRQSASSHHYALSITRYSFTVTVYFGEKAAEVSSEGYLQW</sequence>
<keyword evidence="2" id="KW-1185">Reference proteome</keyword>
<name>A0ABU4W1D2_9HYPH</name>
<comment type="caution">
    <text evidence="1">The sequence shown here is derived from an EMBL/GenBank/DDBJ whole genome shotgun (WGS) entry which is preliminary data.</text>
</comment>
<gene>
    <name evidence="1" type="ORF">RMS29_20385</name>
</gene>
<proteinExistence type="predicted"/>
<protein>
    <submittedName>
        <fullName evidence="1">Uncharacterized protein</fullName>
    </submittedName>
</protein>
<reference evidence="1" key="1">
    <citation type="journal article" date="2023" name="Phytobiomes J">
        <title>Deciphering the key players within the bacterial microbiota associated with aerial crown gall tumors on rhododendron: Insights into the gallobiome.</title>
        <authorList>
            <person name="Kuzmanovic N."/>
            <person name="Nesme J."/>
            <person name="Wolf J."/>
            <person name="Neumann-Schaal M."/>
            <person name="Petersen J."/>
            <person name="Fernandez-Gnecco G."/>
            <person name="Sproeer C."/>
            <person name="Bunk B."/>
            <person name="Overmann J."/>
            <person name="Sorensen S.J."/>
            <person name="Idczak E."/>
            <person name="Smalla K."/>
        </authorList>
    </citation>
    <scope>NUCLEOTIDE SEQUENCE [LARGE SCALE GENOMIC DNA]</scope>
    <source>
        <strain evidence="1">Rho-14.1</strain>
    </source>
</reference>
<dbReference type="EMBL" id="JAVRAD010000011">
    <property type="protein sequence ID" value="MDX8331585.1"/>
    <property type="molecule type" value="Genomic_DNA"/>
</dbReference>
<dbReference type="Proteomes" id="UP001277561">
    <property type="component" value="Unassembled WGS sequence"/>
</dbReference>
<accession>A0ABU4W1D2</accession>
<evidence type="ECO:0000313" key="1">
    <source>
        <dbReference type="EMBL" id="MDX8331585.1"/>
    </source>
</evidence>